<dbReference type="InterPro" id="IPR016496">
    <property type="entry name" value="GTPase_HflX"/>
</dbReference>
<keyword evidence="3" id="KW-0460">Magnesium</keyword>
<keyword evidence="1" id="KW-0479">Metal-binding</keyword>
<dbReference type="InterPro" id="IPR030394">
    <property type="entry name" value="G_HFLX_dom"/>
</dbReference>
<dbReference type="Proteomes" id="UP000525078">
    <property type="component" value="Unassembled WGS sequence"/>
</dbReference>
<dbReference type="PROSITE" id="PS51705">
    <property type="entry name" value="G_HFLX"/>
    <property type="match status" value="1"/>
</dbReference>
<keyword evidence="4" id="KW-0342">GTP-binding</keyword>
<evidence type="ECO:0000256" key="4">
    <source>
        <dbReference type="ARBA" id="ARBA00023134"/>
    </source>
</evidence>
<name>A0A7J6E0C4_CANSA</name>
<feature type="non-terminal residue" evidence="7">
    <location>
        <position position="1"/>
    </location>
</feature>
<accession>A0A7J6E0C4</accession>
<evidence type="ECO:0000256" key="1">
    <source>
        <dbReference type="ARBA" id="ARBA00022723"/>
    </source>
</evidence>
<dbReference type="GO" id="GO:0046872">
    <property type="term" value="F:metal ion binding"/>
    <property type="evidence" value="ECO:0007669"/>
    <property type="project" value="UniProtKB-KW"/>
</dbReference>
<dbReference type="InterPro" id="IPR027417">
    <property type="entry name" value="P-loop_NTPase"/>
</dbReference>
<dbReference type="Gene3D" id="3.40.50.300">
    <property type="entry name" value="P-loop containing nucleotide triphosphate hydrolases"/>
    <property type="match status" value="1"/>
</dbReference>
<dbReference type="GO" id="GO:0043022">
    <property type="term" value="F:ribosome binding"/>
    <property type="evidence" value="ECO:0007669"/>
    <property type="project" value="TreeGrafter"/>
</dbReference>
<dbReference type="EMBL" id="JAATIP010000328">
    <property type="protein sequence ID" value="KAF4351814.1"/>
    <property type="molecule type" value="Genomic_DNA"/>
</dbReference>
<dbReference type="SUPFAM" id="SSF52540">
    <property type="entry name" value="P-loop containing nucleoside triphosphate hydrolases"/>
    <property type="match status" value="1"/>
</dbReference>
<sequence length="420" mass="47912">MGLGCCSEHGWRWRMMGLIEAISYHHHVPVEFSRRLRSGFRRRRTLSQDSTSEREDRYELVSLLNRDRESLPKLFVVQPRMRPDSMLQAKLNEALCLANSLEEQRDGYFDTDFFDKEIPSHIVVQNPFAREHKTRADTYFGPGTVDNIKIHLNLGEVDAVFVNTILSGVQQRNLEAKTGRCIYPRALTTSDSPELPKVRRPSEPRTRTSLVFLYDSAANSAYKKKRRRMLLSQIEEVRRTRALQRAARKRRGGSDGQGLVTVAVVGYTNALVCNLVEMFHATLEEVVEADMLVHVLDCTAPNLNLDDHRSTILSVLVQLGVSKEKLQNMIEVWNKSADGQQSECSKDSKTEMGLHPQDQSGPHVKTSALTGVGLQELLELIDERLKDQDKKLNAHNVVERSIFNRKWRPPREEKDGIAVE</sequence>
<evidence type="ECO:0000313" key="7">
    <source>
        <dbReference type="EMBL" id="KAF4351814.1"/>
    </source>
</evidence>
<evidence type="ECO:0000259" key="6">
    <source>
        <dbReference type="PROSITE" id="PS51705"/>
    </source>
</evidence>
<dbReference type="AlphaFoldDB" id="A0A7J6E0C4"/>
<dbReference type="InterPro" id="IPR025121">
    <property type="entry name" value="GTPase_HflX_N"/>
</dbReference>
<dbReference type="Gene3D" id="3.40.50.11060">
    <property type="entry name" value="GTPase HflX, N-terminal domain"/>
    <property type="match status" value="1"/>
</dbReference>
<dbReference type="GO" id="GO:0005525">
    <property type="term" value="F:GTP binding"/>
    <property type="evidence" value="ECO:0007669"/>
    <property type="project" value="UniProtKB-KW"/>
</dbReference>
<feature type="region of interest" description="Disordered" evidence="5">
    <location>
        <begin position="337"/>
        <end position="366"/>
    </location>
</feature>
<dbReference type="InterPro" id="IPR042108">
    <property type="entry name" value="GTPase_HflX_N_sf"/>
</dbReference>
<evidence type="ECO:0000256" key="2">
    <source>
        <dbReference type="ARBA" id="ARBA00022741"/>
    </source>
</evidence>
<dbReference type="GO" id="GO:0005737">
    <property type="term" value="C:cytoplasm"/>
    <property type="evidence" value="ECO:0007669"/>
    <property type="project" value="TreeGrafter"/>
</dbReference>
<evidence type="ECO:0000313" key="8">
    <source>
        <dbReference type="Proteomes" id="UP000525078"/>
    </source>
</evidence>
<dbReference type="PANTHER" id="PTHR10229:SF8">
    <property type="entry name" value="GTPASE HFLX"/>
    <property type="match status" value="1"/>
</dbReference>
<dbReference type="Pfam" id="PF13167">
    <property type="entry name" value="GTP-bdg_N"/>
    <property type="match status" value="1"/>
</dbReference>
<gene>
    <name evidence="7" type="ORF">F8388_005092</name>
</gene>
<feature type="domain" description="Hflx-type G" evidence="6">
    <location>
        <begin position="275"/>
        <end position="389"/>
    </location>
</feature>
<protein>
    <recommendedName>
        <fullName evidence="6">Hflx-type G domain-containing protein</fullName>
    </recommendedName>
</protein>
<proteinExistence type="predicted"/>
<evidence type="ECO:0000256" key="5">
    <source>
        <dbReference type="SAM" id="MobiDB-lite"/>
    </source>
</evidence>
<reference evidence="7 8" key="1">
    <citation type="journal article" date="2020" name="bioRxiv">
        <title>Sequence and annotation of 42 cannabis genomes reveals extensive copy number variation in cannabinoid synthesis and pathogen resistance genes.</title>
        <authorList>
            <person name="Mckernan K.J."/>
            <person name="Helbert Y."/>
            <person name="Kane L.T."/>
            <person name="Ebling H."/>
            <person name="Zhang L."/>
            <person name="Liu B."/>
            <person name="Eaton Z."/>
            <person name="Mclaughlin S."/>
            <person name="Kingan S."/>
            <person name="Baybayan P."/>
            <person name="Concepcion G."/>
            <person name="Jordan M."/>
            <person name="Riva A."/>
            <person name="Barbazuk W."/>
            <person name="Harkins T."/>
        </authorList>
    </citation>
    <scope>NUCLEOTIDE SEQUENCE [LARGE SCALE GENOMIC DNA]</scope>
    <source>
        <strain evidence="8">cv. Jamaican Lion 4</strain>
        <tissue evidence="7">Leaf</tissue>
    </source>
</reference>
<organism evidence="7 8">
    <name type="scientific">Cannabis sativa</name>
    <name type="common">Hemp</name>
    <name type="synonym">Marijuana</name>
    <dbReference type="NCBI Taxonomy" id="3483"/>
    <lineage>
        <taxon>Eukaryota</taxon>
        <taxon>Viridiplantae</taxon>
        <taxon>Streptophyta</taxon>
        <taxon>Embryophyta</taxon>
        <taxon>Tracheophyta</taxon>
        <taxon>Spermatophyta</taxon>
        <taxon>Magnoliopsida</taxon>
        <taxon>eudicotyledons</taxon>
        <taxon>Gunneridae</taxon>
        <taxon>Pentapetalae</taxon>
        <taxon>rosids</taxon>
        <taxon>fabids</taxon>
        <taxon>Rosales</taxon>
        <taxon>Cannabaceae</taxon>
        <taxon>Cannabis</taxon>
    </lineage>
</organism>
<comment type="caution">
    <text evidence="7">The sequence shown here is derived from an EMBL/GenBank/DDBJ whole genome shotgun (WGS) entry which is preliminary data.</text>
</comment>
<dbReference type="PANTHER" id="PTHR10229">
    <property type="entry name" value="GTP-BINDING PROTEIN HFLX"/>
    <property type="match status" value="1"/>
</dbReference>
<keyword evidence="2" id="KW-0547">Nucleotide-binding</keyword>
<evidence type="ECO:0000256" key="3">
    <source>
        <dbReference type="ARBA" id="ARBA00022842"/>
    </source>
</evidence>